<feature type="domain" description="Chitin-binding type-3" evidence="3">
    <location>
        <begin position="326"/>
        <end position="373"/>
    </location>
</feature>
<sequence length="507" mass="56334">MQERGSALLTSVIIVMVLLAISGIFFTTIIYQAKNESSEDKGLKAYYLAEAGIQYGIAAGLKAIADGTLAKGGTLTLPPLTPPGQSGDFKVTVTNGTTSFTVTSTGEYLEDRRVKQAEYGYGGNGGDDCQEEDLNLNYPLWDPKAVYSIANTHVTYIDDNGNKRYFYNLWYADQNEIPGRDDVWQEITIKWRSFNRYELDAVNIVCYQGKKFKVTQSNWSENQQPGLLNNPWNEITYEWRNFNVYHAAGDYVTYNSQLFRSRWYTYNQQPGLIGSPWQELTNDWANANDYNAGDIVVYNGELYRAHDNGNADFKQPGLDSSWQQLTTEWKSFNIYDPGDDNTYNDVVYNGHWYRANYYNKNKIPGTSNAWYLLSSQPADPVLLGVMISPMTASVTVGQKQTYTAKAIYSDGSTKDVTNSATWSSSNSSYATVDHNVATGLSADAVTGTIRESTPISIPIPKTVPITAIYRGKVGNGYITVNPPASNSGTGGTNGKGLLWEKETILNN</sequence>
<dbReference type="SUPFAM" id="SSF51055">
    <property type="entry name" value="Carbohydrate binding domain"/>
    <property type="match status" value="3"/>
</dbReference>
<dbReference type="GO" id="GO:0005576">
    <property type="term" value="C:extracellular region"/>
    <property type="evidence" value="ECO:0007669"/>
    <property type="project" value="InterPro"/>
</dbReference>
<dbReference type="EMBL" id="CP003639">
    <property type="protein sequence ID" value="AFM42323.1"/>
    <property type="molecule type" value="Genomic_DNA"/>
</dbReference>
<dbReference type="Gene3D" id="2.10.10.20">
    <property type="entry name" value="Carbohydrate-binding module superfamily 5/12"/>
    <property type="match status" value="3"/>
</dbReference>
<feature type="domain" description="Chitin-binding type-3" evidence="3">
    <location>
        <begin position="281"/>
        <end position="325"/>
    </location>
</feature>
<dbReference type="Proteomes" id="UP000002892">
    <property type="component" value="Chromosome"/>
</dbReference>
<dbReference type="SMART" id="SM00635">
    <property type="entry name" value="BID_2"/>
    <property type="match status" value="1"/>
</dbReference>
<dbReference type="InterPro" id="IPR036573">
    <property type="entry name" value="CBM_sf_5/12"/>
</dbReference>
<dbReference type="KEGG" id="dai:Desaci_3434"/>
<dbReference type="GO" id="GO:0004553">
    <property type="term" value="F:hydrolase activity, hydrolyzing O-glycosyl compounds"/>
    <property type="evidence" value="ECO:0007669"/>
    <property type="project" value="InterPro"/>
</dbReference>
<gene>
    <name evidence="5" type="ordered locus">Desaci_3434</name>
</gene>
<reference evidence="5 6" key="1">
    <citation type="journal article" date="2012" name="J. Bacteriol.">
        <title>Complete genome sequences of Desulfosporosinus orientis DSM765T, Desulfosporosinus youngiae DSM17734T, Desulfosporosinus meridiei DSM13257T, and Desulfosporosinus acidiphilus DSM22704T.</title>
        <authorList>
            <person name="Pester M."/>
            <person name="Brambilla E."/>
            <person name="Alazard D."/>
            <person name="Rattei T."/>
            <person name="Weinmaier T."/>
            <person name="Han J."/>
            <person name="Lucas S."/>
            <person name="Lapidus A."/>
            <person name="Cheng J.F."/>
            <person name="Goodwin L."/>
            <person name="Pitluck S."/>
            <person name="Peters L."/>
            <person name="Ovchinnikova G."/>
            <person name="Teshima H."/>
            <person name="Detter J.C."/>
            <person name="Han C.S."/>
            <person name="Tapia R."/>
            <person name="Land M.L."/>
            <person name="Hauser L."/>
            <person name="Kyrpides N.C."/>
            <person name="Ivanova N.N."/>
            <person name="Pagani I."/>
            <person name="Huntmann M."/>
            <person name="Wei C.L."/>
            <person name="Davenport K.W."/>
            <person name="Daligault H."/>
            <person name="Chain P.S."/>
            <person name="Chen A."/>
            <person name="Mavromatis K."/>
            <person name="Markowitz V."/>
            <person name="Szeto E."/>
            <person name="Mikhailova N."/>
            <person name="Pati A."/>
            <person name="Wagner M."/>
            <person name="Woyke T."/>
            <person name="Ollivier B."/>
            <person name="Klenk H.P."/>
            <person name="Spring S."/>
            <person name="Loy A."/>
        </authorList>
    </citation>
    <scope>NUCLEOTIDE SEQUENCE [LARGE SCALE GENOMIC DNA]</scope>
    <source>
        <strain evidence="6">DSM 22704 / JCM 16185 / SJ4</strain>
    </source>
</reference>
<keyword evidence="1" id="KW-0378">Hydrolase</keyword>
<evidence type="ECO:0000313" key="5">
    <source>
        <dbReference type="EMBL" id="AFM42323.1"/>
    </source>
</evidence>
<organism evidence="5 6">
    <name type="scientific">Desulfosporosinus acidiphilus (strain DSM 22704 / JCM 16185 / SJ4)</name>
    <dbReference type="NCBI Taxonomy" id="646529"/>
    <lineage>
        <taxon>Bacteria</taxon>
        <taxon>Bacillati</taxon>
        <taxon>Bacillota</taxon>
        <taxon>Clostridia</taxon>
        <taxon>Eubacteriales</taxon>
        <taxon>Desulfitobacteriaceae</taxon>
        <taxon>Desulfosporosinus</taxon>
    </lineage>
</organism>
<dbReference type="AlphaFoldDB" id="I4D949"/>
<evidence type="ECO:0000256" key="2">
    <source>
        <dbReference type="SAM" id="Phobius"/>
    </source>
</evidence>
<evidence type="ECO:0000259" key="4">
    <source>
        <dbReference type="SMART" id="SM00635"/>
    </source>
</evidence>
<name>I4D949_DESAJ</name>
<keyword evidence="2" id="KW-0812">Transmembrane</keyword>
<protein>
    <submittedName>
        <fullName evidence="5">Type II secretory pathway, component PulK</fullName>
    </submittedName>
</protein>
<dbReference type="GO" id="GO:0030246">
    <property type="term" value="F:carbohydrate binding"/>
    <property type="evidence" value="ECO:0007669"/>
    <property type="project" value="InterPro"/>
</dbReference>
<dbReference type="InterPro" id="IPR003343">
    <property type="entry name" value="Big_2"/>
</dbReference>
<dbReference type="Gene3D" id="2.60.40.1080">
    <property type="match status" value="1"/>
</dbReference>
<dbReference type="GO" id="GO:0005975">
    <property type="term" value="P:carbohydrate metabolic process"/>
    <property type="evidence" value="ECO:0007669"/>
    <property type="project" value="InterPro"/>
</dbReference>
<dbReference type="RefSeq" id="WP_014828311.1">
    <property type="nucleotide sequence ID" value="NC_018068.1"/>
</dbReference>
<dbReference type="STRING" id="646529.Desaci_3434"/>
<proteinExistence type="predicted"/>
<accession>I4D949</accession>
<keyword evidence="2" id="KW-1133">Transmembrane helix</keyword>
<feature type="domain" description="Chitin-binding type-3" evidence="3">
    <location>
        <begin position="236"/>
        <end position="280"/>
    </location>
</feature>
<dbReference type="InterPro" id="IPR003610">
    <property type="entry name" value="CBM5/12"/>
</dbReference>
<feature type="domain" description="Chitin-binding type-3" evidence="3">
    <location>
        <begin position="138"/>
        <end position="187"/>
    </location>
</feature>
<dbReference type="eggNOG" id="COG3979">
    <property type="taxonomic scope" value="Bacteria"/>
</dbReference>
<dbReference type="HOGENOM" id="CLU_677438_0_0_9"/>
<evidence type="ECO:0000313" key="6">
    <source>
        <dbReference type="Proteomes" id="UP000002892"/>
    </source>
</evidence>
<feature type="domain" description="BIG2" evidence="4">
    <location>
        <begin position="381"/>
        <end position="479"/>
    </location>
</feature>
<dbReference type="Pfam" id="PF02368">
    <property type="entry name" value="Big_2"/>
    <property type="match status" value="1"/>
</dbReference>
<feature type="transmembrane region" description="Helical" evidence="2">
    <location>
        <begin position="7"/>
        <end position="31"/>
    </location>
</feature>
<keyword evidence="2" id="KW-0472">Membrane</keyword>
<dbReference type="Pfam" id="PF02839">
    <property type="entry name" value="CBM_5_12"/>
    <property type="match status" value="1"/>
</dbReference>
<evidence type="ECO:0000259" key="3">
    <source>
        <dbReference type="SMART" id="SM00495"/>
    </source>
</evidence>
<dbReference type="SMART" id="SM00495">
    <property type="entry name" value="ChtBD3"/>
    <property type="match status" value="4"/>
</dbReference>
<evidence type="ECO:0000256" key="1">
    <source>
        <dbReference type="ARBA" id="ARBA00022801"/>
    </source>
</evidence>
<keyword evidence="6" id="KW-1185">Reference proteome</keyword>
<dbReference type="OrthoDB" id="1799392at2"/>
<dbReference type="CDD" id="cd12215">
    <property type="entry name" value="ChiC_BD"/>
    <property type="match status" value="1"/>
</dbReference>